<sequence>MALGKKKTCELVGQWAQSIANHLYYCAASSAGNGDMVVARWMSIGNHVSDIHEGHGDLFPKCLHSPIQRNWIKKGMMKYVVINICSLFRCQSKNVTE</sequence>
<dbReference type="EMBL" id="JAIWYP010000007">
    <property type="protein sequence ID" value="KAH3794544.1"/>
    <property type="molecule type" value="Genomic_DNA"/>
</dbReference>
<protein>
    <submittedName>
        <fullName evidence="2">Uncharacterized protein</fullName>
    </submittedName>
</protein>
<reference evidence="2" key="1">
    <citation type="journal article" date="2019" name="bioRxiv">
        <title>The Genome of the Zebra Mussel, Dreissena polymorpha: A Resource for Invasive Species Research.</title>
        <authorList>
            <person name="McCartney M.A."/>
            <person name="Auch B."/>
            <person name="Kono T."/>
            <person name="Mallez S."/>
            <person name="Zhang Y."/>
            <person name="Obille A."/>
            <person name="Becker A."/>
            <person name="Abrahante J.E."/>
            <person name="Garbe J."/>
            <person name="Badalamenti J.P."/>
            <person name="Herman A."/>
            <person name="Mangelson H."/>
            <person name="Liachko I."/>
            <person name="Sullivan S."/>
            <person name="Sone E.D."/>
            <person name="Koren S."/>
            <person name="Silverstein K.A.T."/>
            <person name="Beckman K.B."/>
            <person name="Gohl D.M."/>
        </authorList>
    </citation>
    <scope>NUCLEOTIDE SEQUENCE</scope>
    <source>
        <strain evidence="2">Duluth1</strain>
        <tissue evidence="2">Whole animal</tissue>
    </source>
</reference>
<organism evidence="2 3">
    <name type="scientific">Dreissena polymorpha</name>
    <name type="common">Zebra mussel</name>
    <name type="synonym">Mytilus polymorpha</name>
    <dbReference type="NCBI Taxonomy" id="45954"/>
    <lineage>
        <taxon>Eukaryota</taxon>
        <taxon>Metazoa</taxon>
        <taxon>Spiralia</taxon>
        <taxon>Lophotrochozoa</taxon>
        <taxon>Mollusca</taxon>
        <taxon>Bivalvia</taxon>
        <taxon>Autobranchia</taxon>
        <taxon>Heteroconchia</taxon>
        <taxon>Euheterodonta</taxon>
        <taxon>Imparidentia</taxon>
        <taxon>Neoheterodontei</taxon>
        <taxon>Myida</taxon>
        <taxon>Dreissenoidea</taxon>
        <taxon>Dreissenidae</taxon>
        <taxon>Dreissena</taxon>
    </lineage>
</organism>
<evidence type="ECO:0000313" key="3">
    <source>
        <dbReference type="Proteomes" id="UP000828390"/>
    </source>
</evidence>
<reference evidence="2" key="2">
    <citation type="submission" date="2020-11" db="EMBL/GenBank/DDBJ databases">
        <authorList>
            <person name="McCartney M.A."/>
            <person name="Auch B."/>
            <person name="Kono T."/>
            <person name="Mallez S."/>
            <person name="Becker A."/>
            <person name="Gohl D.M."/>
            <person name="Silverstein K.A.T."/>
            <person name="Koren S."/>
            <person name="Bechman K.B."/>
            <person name="Herman A."/>
            <person name="Abrahante J.E."/>
            <person name="Garbe J."/>
        </authorList>
    </citation>
    <scope>NUCLEOTIDE SEQUENCE</scope>
    <source>
        <strain evidence="2">Duluth1</strain>
        <tissue evidence="2">Whole animal</tissue>
    </source>
</reference>
<comment type="caution">
    <text evidence="2">The sequence shown here is derived from an EMBL/GenBank/DDBJ whole genome shotgun (WGS) entry which is preliminary data.</text>
</comment>
<name>A0A9D4RL42_DREPO</name>
<keyword evidence="3" id="KW-1185">Reference proteome</keyword>
<evidence type="ECO:0000313" key="1">
    <source>
        <dbReference type="EMBL" id="KAH3794544.1"/>
    </source>
</evidence>
<dbReference type="EMBL" id="JAIWYP010000002">
    <property type="protein sequence ID" value="KAH3870225.1"/>
    <property type="molecule type" value="Genomic_DNA"/>
</dbReference>
<dbReference type="AlphaFoldDB" id="A0A9D4RL42"/>
<proteinExistence type="predicted"/>
<accession>A0A9D4RL42</accession>
<dbReference type="PANTHER" id="PTHR31751">
    <property type="entry name" value="SI:CH211-108C17.2-RELATED-RELATED"/>
    <property type="match status" value="1"/>
</dbReference>
<dbReference type="PANTHER" id="PTHR31751:SF42">
    <property type="entry name" value="PROTEIN CBG10204"/>
    <property type="match status" value="1"/>
</dbReference>
<evidence type="ECO:0000313" key="2">
    <source>
        <dbReference type="EMBL" id="KAH3870225.1"/>
    </source>
</evidence>
<dbReference type="Proteomes" id="UP000828390">
    <property type="component" value="Unassembled WGS sequence"/>
</dbReference>
<gene>
    <name evidence="2" type="ORF">DPMN_033407</name>
    <name evidence="1" type="ORF">DPMN_148081</name>
</gene>